<gene>
    <name evidence="2" type="ORF">S06H3_10543</name>
</gene>
<sequence length="54" mass="6021">MRRLAPVALFSITVIWGWTFVLVKEGMEIVGPFTFLAARFSLAFLLLALLLPIA</sequence>
<accession>X1KPV4</accession>
<evidence type="ECO:0008006" key="3">
    <source>
        <dbReference type="Google" id="ProtNLM"/>
    </source>
</evidence>
<comment type="caution">
    <text evidence="2">The sequence shown here is derived from an EMBL/GenBank/DDBJ whole genome shotgun (WGS) entry which is preliminary data.</text>
</comment>
<dbReference type="EMBL" id="BARV01004902">
    <property type="protein sequence ID" value="GAI08718.1"/>
    <property type="molecule type" value="Genomic_DNA"/>
</dbReference>
<dbReference type="AlphaFoldDB" id="X1KPV4"/>
<evidence type="ECO:0000313" key="2">
    <source>
        <dbReference type="EMBL" id="GAI08718.1"/>
    </source>
</evidence>
<name>X1KPV4_9ZZZZ</name>
<feature type="transmembrane region" description="Helical" evidence="1">
    <location>
        <begin position="33"/>
        <end position="53"/>
    </location>
</feature>
<keyword evidence="1" id="KW-0812">Transmembrane</keyword>
<evidence type="ECO:0000256" key="1">
    <source>
        <dbReference type="SAM" id="Phobius"/>
    </source>
</evidence>
<protein>
    <recommendedName>
        <fullName evidence="3">EamA domain-containing protein</fullName>
    </recommendedName>
</protein>
<keyword evidence="1" id="KW-1133">Transmembrane helix</keyword>
<proteinExistence type="predicted"/>
<organism evidence="2">
    <name type="scientific">marine sediment metagenome</name>
    <dbReference type="NCBI Taxonomy" id="412755"/>
    <lineage>
        <taxon>unclassified sequences</taxon>
        <taxon>metagenomes</taxon>
        <taxon>ecological metagenomes</taxon>
    </lineage>
</organism>
<keyword evidence="1" id="KW-0472">Membrane</keyword>
<reference evidence="2" key="1">
    <citation type="journal article" date="2014" name="Front. Microbiol.">
        <title>High frequency of phylogenetically diverse reductive dehalogenase-homologous genes in deep subseafloor sedimentary metagenomes.</title>
        <authorList>
            <person name="Kawai M."/>
            <person name="Futagami T."/>
            <person name="Toyoda A."/>
            <person name="Takaki Y."/>
            <person name="Nishi S."/>
            <person name="Hori S."/>
            <person name="Arai W."/>
            <person name="Tsubouchi T."/>
            <person name="Morono Y."/>
            <person name="Uchiyama I."/>
            <person name="Ito T."/>
            <person name="Fujiyama A."/>
            <person name="Inagaki F."/>
            <person name="Takami H."/>
        </authorList>
    </citation>
    <scope>NUCLEOTIDE SEQUENCE</scope>
    <source>
        <strain evidence="2">Expedition CK06-06</strain>
    </source>
</reference>